<reference evidence="2" key="1">
    <citation type="journal article" date="2018" name="Genome Biol.">
        <title>SKESA: strategic k-mer extension for scrupulous assemblies.</title>
        <authorList>
            <person name="Souvorov A."/>
            <person name="Agarwala R."/>
            <person name="Lipman D.J."/>
        </authorList>
    </citation>
    <scope>NUCLEOTIDE SEQUENCE</scope>
    <source>
        <strain evidence="2">CL18-200174</strain>
    </source>
</reference>
<feature type="chain" id="PRO_5042895179" evidence="1">
    <location>
        <begin position="20"/>
        <end position="117"/>
    </location>
</feature>
<evidence type="ECO:0000313" key="2">
    <source>
        <dbReference type="EMBL" id="HAU2397465.1"/>
    </source>
</evidence>
<proteinExistence type="predicted"/>
<organism evidence="2 3">
    <name type="scientific">Legionella pneumophila</name>
    <dbReference type="NCBI Taxonomy" id="446"/>
    <lineage>
        <taxon>Bacteria</taxon>
        <taxon>Pseudomonadati</taxon>
        <taxon>Pseudomonadota</taxon>
        <taxon>Gammaproteobacteria</taxon>
        <taxon>Legionellales</taxon>
        <taxon>Legionellaceae</taxon>
        <taxon>Legionella</taxon>
    </lineage>
</organism>
<evidence type="ECO:0000313" key="3">
    <source>
        <dbReference type="Proteomes" id="UP000863577"/>
    </source>
</evidence>
<feature type="signal peptide" evidence="1">
    <location>
        <begin position="1"/>
        <end position="19"/>
    </location>
</feature>
<evidence type="ECO:0000256" key="1">
    <source>
        <dbReference type="SAM" id="SignalP"/>
    </source>
</evidence>
<reference evidence="2" key="2">
    <citation type="submission" date="2019-09" db="EMBL/GenBank/DDBJ databases">
        <authorList>
            <consortium name="NCBI Pathogen Detection Project"/>
        </authorList>
    </citation>
    <scope>NUCLEOTIDE SEQUENCE</scope>
    <source>
        <strain evidence="2">CL18-200174</strain>
    </source>
</reference>
<name>A0AAN5TBB1_LEGPN</name>
<sequence length="117" mass="13078">MKKMYFLVLSCFIVFGAAASGILHKSFALITSSTYPWNLPTPGSMTLYKNLSKNPVSFVYTNDKNSDTVVIRCPLNDIVLQANYTYVCWLPAGENAKIELKPYYFRNGASGSYSLIL</sequence>
<dbReference type="AlphaFoldDB" id="A0AAN5TBB1"/>
<gene>
    <name evidence="2" type="ORF">JBK99_14170</name>
</gene>
<comment type="caution">
    <text evidence="2">The sequence shown here is derived from an EMBL/GenBank/DDBJ whole genome shotgun (WGS) entry which is preliminary data.</text>
</comment>
<keyword evidence="1" id="KW-0732">Signal</keyword>
<dbReference type="Proteomes" id="UP000863577">
    <property type="component" value="Unassembled WGS sequence"/>
</dbReference>
<protein>
    <submittedName>
        <fullName evidence="2">Uncharacterized protein</fullName>
    </submittedName>
</protein>
<accession>A0AAN5TBB1</accession>
<dbReference type="EMBL" id="DACWOD010000013">
    <property type="protein sequence ID" value="HAU2397465.1"/>
    <property type="molecule type" value="Genomic_DNA"/>
</dbReference>
<dbReference type="RefSeq" id="WP_062726086.1">
    <property type="nucleotide sequence ID" value="NZ_LOMB01000364.1"/>
</dbReference>